<keyword evidence="3" id="KW-1185">Reference proteome</keyword>
<evidence type="ECO:0000313" key="2">
    <source>
        <dbReference type="EMBL" id="KIQ68436.1"/>
    </source>
</evidence>
<keyword evidence="1" id="KW-1133">Transmembrane helix</keyword>
<dbReference type="EMBL" id="AONG01000014">
    <property type="protein sequence ID" value="KIQ68436.1"/>
    <property type="molecule type" value="Genomic_DNA"/>
</dbReference>
<comment type="caution">
    <text evidence="2">The sequence shown here is derived from an EMBL/GenBank/DDBJ whole genome shotgun (WGS) entry which is preliminary data.</text>
</comment>
<evidence type="ECO:0000313" key="3">
    <source>
        <dbReference type="Proteomes" id="UP000035100"/>
    </source>
</evidence>
<dbReference type="Proteomes" id="UP000035100">
    <property type="component" value="Unassembled WGS sequence"/>
</dbReference>
<feature type="transmembrane region" description="Helical" evidence="1">
    <location>
        <begin position="52"/>
        <end position="71"/>
    </location>
</feature>
<evidence type="ECO:0000256" key="1">
    <source>
        <dbReference type="SAM" id="Phobius"/>
    </source>
</evidence>
<gene>
    <name evidence="2" type="ORF">Wenmar_03083</name>
</gene>
<dbReference type="RefSeq" id="WP_018301874.1">
    <property type="nucleotide sequence ID" value="NZ_KB902279.1"/>
</dbReference>
<dbReference type="OrthoDB" id="7866534at2"/>
<reference evidence="2 3" key="1">
    <citation type="submission" date="2013-01" db="EMBL/GenBank/DDBJ databases">
        <authorList>
            <person name="Fiebig A."/>
            <person name="Goeker M."/>
            <person name="Klenk H.-P.P."/>
        </authorList>
    </citation>
    <scope>NUCLEOTIDE SEQUENCE [LARGE SCALE GENOMIC DNA]</scope>
    <source>
        <strain evidence="2 3">DSM 24838</strain>
    </source>
</reference>
<accession>A0A0D0PAA5</accession>
<dbReference type="eggNOG" id="ENOG50334GT">
    <property type="taxonomic scope" value="Bacteria"/>
</dbReference>
<keyword evidence="1" id="KW-0472">Membrane</keyword>
<keyword evidence="1" id="KW-0812">Transmembrane</keyword>
<dbReference type="STRING" id="1123501.Wenmar_03083"/>
<organism evidence="2 3">
    <name type="scientific">Wenxinia marina DSM 24838</name>
    <dbReference type="NCBI Taxonomy" id="1123501"/>
    <lineage>
        <taxon>Bacteria</taxon>
        <taxon>Pseudomonadati</taxon>
        <taxon>Pseudomonadota</taxon>
        <taxon>Alphaproteobacteria</taxon>
        <taxon>Rhodobacterales</taxon>
        <taxon>Roseobacteraceae</taxon>
        <taxon>Wenxinia</taxon>
    </lineage>
</organism>
<sequence>MDESAVTFDQRLKSLSRKHSRIRQNGYAGRMNRDGLVVMVPRRRGPAFPLRGFLGVILAALAFKTFLLVSLGTEEYTARVDALASGTLVEKGGAWVMALDPVTQALAGVVTDLL</sequence>
<protein>
    <submittedName>
        <fullName evidence="2">Uncharacterized protein</fullName>
    </submittedName>
</protein>
<name>A0A0D0PAA5_9RHOB</name>
<dbReference type="AlphaFoldDB" id="A0A0D0PAA5"/>
<proteinExistence type="predicted"/>